<evidence type="ECO:0000259" key="1">
    <source>
        <dbReference type="PROSITE" id="PS50930"/>
    </source>
</evidence>
<dbReference type="EMBL" id="JAUSUR010000005">
    <property type="protein sequence ID" value="MDQ0362039.1"/>
    <property type="molecule type" value="Genomic_DNA"/>
</dbReference>
<protein>
    <submittedName>
        <fullName evidence="2">DNA-binding LytR/AlgR family response regulator</fullName>
    </submittedName>
</protein>
<dbReference type="PANTHER" id="PTHR37299:SF4">
    <property type="entry name" value="TRANSCRIPTIONAL REGULATOR"/>
    <property type="match status" value="1"/>
</dbReference>
<dbReference type="Pfam" id="PF04397">
    <property type="entry name" value="LytTR"/>
    <property type="match status" value="1"/>
</dbReference>
<feature type="domain" description="HTH LytTR-type" evidence="1">
    <location>
        <begin position="37"/>
        <end position="140"/>
    </location>
</feature>
<accession>A0ABU0E563</accession>
<evidence type="ECO:0000313" key="3">
    <source>
        <dbReference type="Proteomes" id="UP001230220"/>
    </source>
</evidence>
<reference evidence="2 3" key="1">
    <citation type="submission" date="2023-07" db="EMBL/GenBank/DDBJ databases">
        <title>Genomic Encyclopedia of Type Strains, Phase IV (KMG-IV): sequencing the most valuable type-strain genomes for metagenomic binning, comparative biology and taxonomic classification.</title>
        <authorList>
            <person name="Goeker M."/>
        </authorList>
    </citation>
    <scope>NUCLEOTIDE SEQUENCE [LARGE SCALE GENOMIC DNA]</scope>
    <source>
        <strain evidence="2 3">DSM 16784</strain>
    </source>
</reference>
<dbReference type="InterPro" id="IPR046947">
    <property type="entry name" value="LytR-like"/>
</dbReference>
<dbReference type="Gene3D" id="2.40.50.1020">
    <property type="entry name" value="LytTr DNA-binding domain"/>
    <property type="match status" value="1"/>
</dbReference>
<sequence length="141" mass="16724">MKTIDNNEKELKVTVQCDNHEEQDKLLSFVKHFNSKIYVQKNGREYILSMEDIYYIESLEKTTIIYTQNDSYVSMMWLYQIEAMLSDDFVRINKSTIINLSYLKSMKSDIGSRIRLEFNNGDKFMVTRAYVKTFKRKLGGN</sequence>
<proteinExistence type="predicted"/>
<keyword evidence="2" id="KW-0238">DNA-binding</keyword>
<evidence type="ECO:0000313" key="2">
    <source>
        <dbReference type="EMBL" id="MDQ0362039.1"/>
    </source>
</evidence>
<dbReference type="PANTHER" id="PTHR37299">
    <property type="entry name" value="TRANSCRIPTIONAL REGULATOR-RELATED"/>
    <property type="match status" value="1"/>
</dbReference>
<dbReference type="RefSeq" id="WP_307409287.1">
    <property type="nucleotide sequence ID" value="NZ_JAUSUR010000005.1"/>
</dbReference>
<dbReference type="GO" id="GO:0003677">
    <property type="term" value="F:DNA binding"/>
    <property type="evidence" value="ECO:0007669"/>
    <property type="project" value="UniProtKB-KW"/>
</dbReference>
<dbReference type="InterPro" id="IPR007492">
    <property type="entry name" value="LytTR_DNA-bd_dom"/>
</dbReference>
<keyword evidence="3" id="KW-1185">Reference proteome</keyword>
<dbReference type="Proteomes" id="UP001230220">
    <property type="component" value="Unassembled WGS sequence"/>
</dbReference>
<dbReference type="PROSITE" id="PS50930">
    <property type="entry name" value="HTH_LYTTR"/>
    <property type="match status" value="1"/>
</dbReference>
<name>A0ABU0E563_9FIRM</name>
<dbReference type="SMART" id="SM00850">
    <property type="entry name" value="LytTR"/>
    <property type="match status" value="1"/>
</dbReference>
<organism evidence="2 3">
    <name type="scientific">Breznakia pachnodae</name>
    <dbReference type="NCBI Taxonomy" id="265178"/>
    <lineage>
        <taxon>Bacteria</taxon>
        <taxon>Bacillati</taxon>
        <taxon>Bacillota</taxon>
        <taxon>Erysipelotrichia</taxon>
        <taxon>Erysipelotrichales</taxon>
        <taxon>Erysipelotrichaceae</taxon>
        <taxon>Breznakia</taxon>
    </lineage>
</organism>
<comment type="caution">
    <text evidence="2">The sequence shown here is derived from an EMBL/GenBank/DDBJ whole genome shotgun (WGS) entry which is preliminary data.</text>
</comment>
<gene>
    <name evidence="2" type="ORF">J2S15_002792</name>
</gene>